<protein>
    <submittedName>
        <fullName evidence="1">Uncharacterized protein</fullName>
    </submittedName>
</protein>
<evidence type="ECO:0000313" key="2">
    <source>
        <dbReference type="Proteomes" id="UP000182932"/>
    </source>
</evidence>
<dbReference type="Proteomes" id="UP000182932">
    <property type="component" value="Unassembled WGS sequence"/>
</dbReference>
<keyword evidence="2" id="KW-1185">Reference proteome</keyword>
<organism evidence="1 2">
    <name type="scientific">Marinovum algicola</name>
    <dbReference type="NCBI Taxonomy" id="42444"/>
    <lineage>
        <taxon>Bacteria</taxon>
        <taxon>Pseudomonadati</taxon>
        <taxon>Pseudomonadota</taxon>
        <taxon>Alphaproteobacteria</taxon>
        <taxon>Rhodobacterales</taxon>
        <taxon>Roseobacteraceae</taxon>
        <taxon>Marinovum</taxon>
    </lineage>
</organism>
<gene>
    <name evidence="1" type="ORF">SAMN04487940_103291</name>
</gene>
<dbReference type="InterPro" id="IPR036629">
    <property type="entry name" value="YjbJ_sf"/>
</dbReference>
<proteinExistence type="predicted"/>
<dbReference type="AlphaFoldDB" id="A0A975W8M8"/>
<comment type="caution">
    <text evidence="1">The sequence shown here is derived from an EMBL/GenBank/DDBJ whole genome shotgun (WGS) entry which is preliminary data.</text>
</comment>
<dbReference type="GeneID" id="80817646"/>
<evidence type="ECO:0000313" key="1">
    <source>
        <dbReference type="EMBL" id="SEJ12603.1"/>
    </source>
</evidence>
<dbReference type="EMBL" id="FNYY01000003">
    <property type="protein sequence ID" value="SEJ12603.1"/>
    <property type="molecule type" value="Genomic_DNA"/>
</dbReference>
<dbReference type="Gene3D" id="1.10.1470.10">
    <property type="entry name" value="YjbJ"/>
    <property type="match status" value="1"/>
</dbReference>
<accession>A0A975W8M8</accession>
<sequence length="77" mass="9036">MDWNDISTNWTDSFKRLKSRFPRIDEQKLGDEPVRRDVLAAHLAHQHDLTELEAEEELRDWAYVQSLARQASELEAG</sequence>
<name>A0A975W8M8_9RHOB</name>
<reference evidence="1 2" key="1">
    <citation type="submission" date="2016-10" db="EMBL/GenBank/DDBJ databases">
        <authorList>
            <person name="Varghese N."/>
            <person name="Submissions S."/>
        </authorList>
    </citation>
    <scope>NUCLEOTIDE SEQUENCE [LARGE SCALE GENOMIC DNA]</scope>
    <source>
        <strain evidence="1 2">FF3</strain>
    </source>
</reference>
<dbReference type="RefSeq" id="WP_244526444.1">
    <property type="nucleotide sequence ID" value="NZ_FNYY01000003.1"/>
</dbReference>